<keyword evidence="2" id="KW-1185">Reference proteome</keyword>
<evidence type="ECO:0000313" key="1">
    <source>
        <dbReference type="EMBL" id="RYR26714.1"/>
    </source>
</evidence>
<gene>
    <name evidence="1" type="ORF">Ahy_B02g061018</name>
</gene>
<sequence length="110" mass="12402">MPLESEVTPLVSSNKKKSLEFNVESLVADPRQRPKILNYDPNLDELICKMVFVNQDDMIFYKHILGLFSVDLMLIGLLNSPIDDVFCLCCNLMKPDDASGDAFVKEGFSN</sequence>
<proteinExistence type="predicted"/>
<accession>A0A445AK06</accession>
<name>A0A445AK06_ARAHY</name>
<protein>
    <submittedName>
        <fullName evidence="1">Uncharacterized protein</fullName>
    </submittedName>
</protein>
<dbReference type="EMBL" id="SDMP01000012">
    <property type="protein sequence ID" value="RYR26714.1"/>
    <property type="molecule type" value="Genomic_DNA"/>
</dbReference>
<comment type="caution">
    <text evidence="1">The sequence shown here is derived from an EMBL/GenBank/DDBJ whole genome shotgun (WGS) entry which is preliminary data.</text>
</comment>
<dbReference type="AlphaFoldDB" id="A0A445AK06"/>
<organism evidence="1 2">
    <name type="scientific">Arachis hypogaea</name>
    <name type="common">Peanut</name>
    <dbReference type="NCBI Taxonomy" id="3818"/>
    <lineage>
        <taxon>Eukaryota</taxon>
        <taxon>Viridiplantae</taxon>
        <taxon>Streptophyta</taxon>
        <taxon>Embryophyta</taxon>
        <taxon>Tracheophyta</taxon>
        <taxon>Spermatophyta</taxon>
        <taxon>Magnoliopsida</taxon>
        <taxon>eudicotyledons</taxon>
        <taxon>Gunneridae</taxon>
        <taxon>Pentapetalae</taxon>
        <taxon>rosids</taxon>
        <taxon>fabids</taxon>
        <taxon>Fabales</taxon>
        <taxon>Fabaceae</taxon>
        <taxon>Papilionoideae</taxon>
        <taxon>50 kb inversion clade</taxon>
        <taxon>dalbergioids sensu lato</taxon>
        <taxon>Dalbergieae</taxon>
        <taxon>Pterocarpus clade</taxon>
        <taxon>Arachis</taxon>
    </lineage>
</organism>
<reference evidence="1 2" key="1">
    <citation type="submission" date="2019-01" db="EMBL/GenBank/DDBJ databases">
        <title>Sequencing of cultivated peanut Arachis hypogaea provides insights into genome evolution and oil improvement.</title>
        <authorList>
            <person name="Chen X."/>
        </authorList>
    </citation>
    <scope>NUCLEOTIDE SEQUENCE [LARGE SCALE GENOMIC DNA]</scope>
    <source>
        <strain evidence="2">cv. Fuhuasheng</strain>
        <tissue evidence="1">Leaves</tissue>
    </source>
</reference>
<evidence type="ECO:0000313" key="2">
    <source>
        <dbReference type="Proteomes" id="UP000289738"/>
    </source>
</evidence>
<dbReference type="Proteomes" id="UP000289738">
    <property type="component" value="Chromosome B02"/>
</dbReference>